<dbReference type="InterPro" id="IPR050627">
    <property type="entry name" value="Nitroreductase/BluB"/>
</dbReference>
<comment type="caution">
    <text evidence="2">The sequence shown here is derived from an EMBL/GenBank/DDBJ whole genome shotgun (WGS) entry which is preliminary data.</text>
</comment>
<organism evidence="2 3">
    <name type="scientific">Tistrella bauzanensis</name>
    <dbReference type="NCBI Taxonomy" id="657419"/>
    <lineage>
        <taxon>Bacteria</taxon>
        <taxon>Pseudomonadati</taxon>
        <taxon>Pseudomonadota</taxon>
        <taxon>Alphaproteobacteria</taxon>
        <taxon>Geminicoccales</taxon>
        <taxon>Geminicoccaceae</taxon>
        <taxon>Tistrella</taxon>
    </lineage>
</organism>
<reference evidence="3" key="1">
    <citation type="journal article" date="2019" name="Int. J. Syst. Evol. Microbiol.">
        <title>The Global Catalogue of Microorganisms (GCM) 10K type strain sequencing project: providing services to taxonomists for standard genome sequencing and annotation.</title>
        <authorList>
            <consortium name="The Broad Institute Genomics Platform"/>
            <consortium name="The Broad Institute Genome Sequencing Center for Infectious Disease"/>
            <person name="Wu L."/>
            <person name="Ma J."/>
        </authorList>
    </citation>
    <scope>NUCLEOTIDE SEQUENCE [LARGE SCALE GENOMIC DNA]</scope>
    <source>
        <strain evidence="3">CGMCC 1.10188</strain>
    </source>
</reference>
<dbReference type="NCBIfam" id="TIGR02476">
    <property type="entry name" value="BluB"/>
    <property type="match status" value="1"/>
</dbReference>
<gene>
    <name evidence="2" type="ORF">GCM10011505_34200</name>
</gene>
<feature type="domain" description="Nitroreductase" evidence="1">
    <location>
        <begin position="21"/>
        <end position="187"/>
    </location>
</feature>
<protein>
    <submittedName>
        <fullName evidence="2">5,6-dimethylbenzimidazole synthase</fullName>
    </submittedName>
</protein>
<dbReference type="Pfam" id="PF00881">
    <property type="entry name" value="Nitroreductase"/>
    <property type="match status" value="1"/>
</dbReference>
<dbReference type="EMBL" id="BMDZ01000044">
    <property type="protein sequence ID" value="GGB50264.1"/>
    <property type="molecule type" value="Genomic_DNA"/>
</dbReference>
<evidence type="ECO:0000313" key="2">
    <source>
        <dbReference type="EMBL" id="GGB50264.1"/>
    </source>
</evidence>
<sequence>MNDPAHPDFDEHFRDGFETLLRWRRDVRQFLTDPLPDDLVEHLLDLACLAPSVGNSQPWRFVRVDRPETRAAVRAEVLRANADAAGAQDDQRRAAYQALKLEGLDRAPVQIAVFAVDDPDQGHGLGRRTMPETVAYSAVLAIHTLWLAARAYDIGVGWVSILDPAPVVALLDVPDDWRFIGYLCIGRPAELHEVPELERRGWQDRQSDCRQVLRR</sequence>
<dbReference type="SUPFAM" id="SSF55469">
    <property type="entry name" value="FMN-dependent nitroreductase-like"/>
    <property type="match status" value="1"/>
</dbReference>
<dbReference type="Proteomes" id="UP000603352">
    <property type="component" value="Unassembled WGS sequence"/>
</dbReference>
<dbReference type="RefSeq" id="WP_188580034.1">
    <property type="nucleotide sequence ID" value="NZ_BMDZ01000044.1"/>
</dbReference>
<proteinExistence type="predicted"/>
<evidence type="ECO:0000259" key="1">
    <source>
        <dbReference type="Pfam" id="PF00881"/>
    </source>
</evidence>
<dbReference type="Gene3D" id="3.40.109.10">
    <property type="entry name" value="NADH Oxidase"/>
    <property type="match status" value="1"/>
</dbReference>
<dbReference type="InterPro" id="IPR000415">
    <property type="entry name" value="Nitroreductase-like"/>
</dbReference>
<evidence type="ECO:0000313" key="3">
    <source>
        <dbReference type="Proteomes" id="UP000603352"/>
    </source>
</evidence>
<accession>A0ABQ1ITP4</accession>
<keyword evidence="3" id="KW-1185">Reference proteome</keyword>
<dbReference type="InterPro" id="IPR012825">
    <property type="entry name" value="BluB"/>
</dbReference>
<name>A0ABQ1ITP4_9PROT</name>
<dbReference type="PANTHER" id="PTHR23026">
    <property type="entry name" value="NADPH NITROREDUCTASE"/>
    <property type="match status" value="1"/>
</dbReference>
<dbReference type="InterPro" id="IPR029479">
    <property type="entry name" value="Nitroreductase"/>
</dbReference>
<dbReference type="PANTHER" id="PTHR23026:SF123">
    <property type="entry name" value="NAD(P)H NITROREDUCTASE RV3131-RELATED"/>
    <property type="match status" value="1"/>
</dbReference>